<keyword evidence="2" id="KW-1185">Reference proteome</keyword>
<dbReference type="EMBL" id="QKZK01000011">
    <property type="protein sequence ID" value="PZX16824.1"/>
    <property type="molecule type" value="Genomic_DNA"/>
</dbReference>
<name>A0A2W7NJD3_9BACT</name>
<dbReference type="Gene3D" id="2.120.10.30">
    <property type="entry name" value="TolB, C-terminal domain"/>
    <property type="match status" value="1"/>
</dbReference>
<dbReference type="RefSeq" id="WP_111445321.1">
    <property type="nucleotide sequence ID" value="NZ_QKZK01000011.1"/>
</dbReference>
<organism evidence="1 2">
    <name type="scientific">Breznakibacter xylanolyticus</name>
    <dbReference type="NCBI Taxonomy" id="990"/>
    <lineage>
        <taxon>Bacteria</taxon>
        <taxon>Pseudomonadati</taxon>
        <taxon>Bacteroidota</taxon>
        <taxon>Bacteroidia</taxon>
        <taxon>Marinilabiliales</taxon>
        <taxon>Marinilabiliaceae</taxon>
        <taxon>Breznakibacter</taxon>
    </lineage>
</organism>
<dbReference type="PROSITE" id="PS51257">
    <property type="entry name" value="PROKAR_LIPOPROTEIN"/>
    <property type="match status" value="1"/>
</dbReference>
<dbReference type="InterPro" id="IPR011659">
    <property type="entry name" value="WD40"/>
</dbReference>
<comment type="caution">
    <text evidence="1">The sequence shown here is derived from an EMBL/GenBank/DDBJ whole genome shotgun (WGS) entry which is preliminary data.</text>
</comment>
<reference evidence="1 2" key="1">
    <citation type="submission" date="2018-06" db="EMBL/GenBank/DDBJ databases">
        <title>Genomic Encyclopedia of Archaeal and Bacterial Type Strains, Phase II (KMG-II): from individual species to whole genera.</title>
        <authorList>
            <person name="Goeker M."/>
        </authorList>
    </citation>
    <scope>NUCLEOTIDE SEQUENCE [LARGE SCALE GENOMIC DNA]</scope>
    <source>
        <strain evidence="1 2">DSM 6779</strain>
    </source>
</reference>
<sequence length="481" mass="54437">MSRLYVIVSFFLVLASCQRPHHVRQMETLPPIYPDYVDVTIPENIAPLNFLMRGAPERMEVYIHGNHGAMTVRGRSAIAMPLKRWRQLLADHRGDSLTVEVTARVEGEWQQYRSFVWHVAPDPVDAYLTYRLIEPGYEVWNQIQLIQRDVTSFDERVIADNQLTEGRCMNCHISGKGDASLTMFHVRGQGGGTILNRDGRLRKLALRTDSMMSAGVYGDVHPSGRFGVFSSNVVIPAFHAYGSERLEVYDDGSDLVVADFDNHTILRPGHLNGEVSLETFPVFSPDGRFIYYCVASAVELPEQLRDLQYHLCRVTFDAESGAVGTDVDTVWHAGSNSGSASHPKVSPDGRYLLFTKAAYGTFPIWHREAELQLIDLQTGMVDSLLHVNGPNSDTYHSWSRNSRWFVFASKRDDGIYGKPYFCYVDGQGKAHKPFVLPQRHPSKYDVMLKSFNLPELMSTPVPFDAMDVAHLFRRGEAERFE</sequence>
<dbReference type="SUPFAM" id="SSF82171">
    <property type="entry name" value="DPP6 N-terminal domain-like"/>
    <property type="match status" value="1"/>
</dbReference>
<dbReference type="Proteomes" id="UP000249239">
    <property type="component" value="Unassembled WGS sequence"/>
</dbReference>
<protein>
    <submittedName>
        <fullName evidence="1">WD40 repeat protein</fullName>
    </submittedName>
</protein>
<evidence type="ECO:0000313" key="2">
    <source>
        <dbReference type="Proteomes" id="UP000249239"/>
    </source>
</evidence>
<evidence type="ECO:0000313" key="1">
    <source>
        <dbReference type="EMBL" id="PZX16824.1"/>
    </source>
</evidence>
<dbReference type="AlphaFoldDB" id="A0A2W7NJD3"/>
<dbReference type="OrthoDB" id="8432779at2"/>
<accession>A0A2W7NJD3</accession>
<gene>
    <name evidence="1" type="ORF">LX69_01638</name>
</gene>
<proteinExistence type="predicted"/>
<dbReference type="Pfam" id="PF07676">
    <property type="entry name" value="PD40"/>
    <property type="match status" value="2"/>
</dbReference>
<dbReference type="InterPro" id="IPR011042">
    <property type="entry name" value="6-blade_b-propeller_TolB-like"/>
</dbReference>